<dbReference type="Gene3D" id="3.40.50.10070">
    <property type="entry name" value="TolB, N-terminal domain"/>
    <property type="match status" value="1"/>
</dbReference>
<feature type="repeat" description="TPR" evidence="4">
    <location>
        <begin position="518"/>
        <end position="551"/>
    </location>
</feature>
<dbReference type="InterPro" id="IPR019734">
    <property type="entry name" value="TPR_rpt"/>
</dbReference>
<dbReference type="GO" id="GO:0043565">
    <property type="term" value="F:sequence-specific DNA binding"/>
    <property type="evidence" value="ECO:0007669"/>
    <property type="project" value="InterPro"/>
</dbReference>
<keyword evidence="4" id="KW-0802">TPR repeat</keyword>
<evidence type="ECO:0000313" key="6">
    <source>
        <dbReference type="EMBL" id="MPR35354.1"/>
    </source>
</evidence>
<dbReference type="RefSeq" id="WP_152762333.1">
    <property type="nucleotide sequence ID" value="NZ_WHLY01000002.1"/>
</dbReference>
<dbReference type="InterPro" id="IPR009057">
    <property type="entry name" value="Homeodomain-like_sf"/>
</dbReference>
<dbReference type="InterPro" id="IPR018062">
    <property type="entry name" value="HTH_AraC-typ_CS"/>
</dbReference>
<keyword evidence="1" id="KW-0805">Transcription regulation</keyword>
<dbReference type="SUPFAM" id="SSF46689">
    <property type="entry name" value="Homeodomain-like"/>
    <property type="match status" value="1"/>
</dbReference>
<keyword evidence="7" id="KW-1185">Reference proteome</keyword>
<evidence type="ECO:0000256" key="2">
    <source>
        <dbReference type="ARBA" id="ARBA00023125"/>
    </source>
</evidence>
<dbReference type="InterPro" id="IPR011990">
    <property type="entry name" value="TPR-like_helical_dom_sf"/>
</dbReference>
<dbReference type="Gene3D" id="1.10.10.60">
    <property type="entry name" value="Homeodomain-like"/>
    <property type="match status" value="1"/>
</dbReference>
<keyword evidence="3" id="KW-0804">Transcription</keyword>
<dbReference type="Proteomes" id="UP000479293">
    <property type="component" value="Unassembled WGS sequence"/>
</dbReference>
<dbReference type="SMART" id="SM00342">
    <property type="entry name" value="HTH_ARAC"/>
    <property type="match status" value="1"/>
</dbReference>
<keyword evidence="2" id="KW-0238">DNA-binding</keyword>
<dbReference type="PROSITE" id="PS01124">
    <property type="entry name" value="HTH_ARAC_FAMILY_2"/>
    <property type="match status" value="1"/>
</dbReference>
<dbReference type="PANTHER" id="PTHR43280">
    <property type="entry name" value="ARAC-FAMILY TRANSCRIPTIONAL REGULATOR"/>
    <property type="match status" value="1"/>
</dbReference>
<dbReference type="AlphaFoldDB" id="A0A7C9BJ49"/>
<evidence type="ECO:0000259" key="5">
    <source>
        <dbReference type="PROSITE" id="PS01124"/>
    </source>
</evidence>
<organism evidence="6 7">
    <name type="scientific">Salmonirosea aquatica</name>
    <dbReference type="NCBI Taxonomy" id="2654236"/>
    <lineage>
        <taxon>Bacteria</taxon>
        <taxon>Pseudomonadati</taxon>
        <taxon>Bacteroidota</taxon>
        <taxon>Cytophagia</taxon>
        <taxon>Cytophagales</taxon>
        <taxon>Spirosomataceae</taxon>
        <taxon>Salmonirosea</taxon>
    </lineage>
</organism>
<dbReference type="SUPFAM" id="SSF48452">
    <property type="entry name" value="TPR-like"/>
    <property type="match status" value="2"/>
</dbReference>
<dbReference type="PROSITE" id="PS50005">
    <property type="entry name" value="TPR"/>
    <property type="match status" value="1"/>
</dbReference>
<dbReference type="InterPro" id="IPR018060">
    <property type="entry name" value="HTH_AraC"/>
</dbReference>
<evidence type="ECO:0000256" key="1">
    <source>
        <dbReference type="ARBA" id="ARBA00023015"/>
    </source>
</evidence>
<dbReference type="PROSITE" id="PS00041">
    <property type="entry name" value="HTH_ARAC_FAMILY_1"/>
    <property type="match status" value="1"/>
</dbReference>
<evidence type="ECO:0000256" key="3">
    <source>
        <dbReference type="ARBA" id="ARBA00023163"/>
    </source>
</evidence>
<proteinExistence type="predicted"/>
<name>A0A7C9BJ49_9BACT</name>
<sequence>MPSIEHHSTFEKLNALLEENLDNLALSPDALSKIIGLSRAQLHRVVKEKTQLSVTLYVRQKKLEKAKDLLAETDLRISEIAYLVGIESPQNFSKYFTAAFQISPTEYRKQAEIDKIAVENTAEVSIAVLPFVNMSGDAGQEYFSDGVTEEIINVLSHVPNLNVAGRTSSFTFKGRNQDLRLVGEQLNVAHILEGSVRRAGDRLRITAQLVKVEDGYHLWSETYDRELKDIFDIQDEIALAILRQIKVQLLGEDQQATLKRYTNNPAAYQLYLHGKFYHNKFAGAEEYNKAISYYREAIALEPAYAIAYAGIASCYLNMWFYRHLPSEQSLPLMRQATEQALSLDPEIAESHLALARMQMLYEWDLDQAARSFKKALEFNWNTAELRGQYALLLSIRGNHAQAEKQAEVALSLEPFSLINNFYAGYIYWTAGKADAAIAQGRRLVALEPTFWGGHSLVGMNLIAQKNFDVARQHLEKACELNRNGMTLSACGALYGRAGEADKARDILDQMVALNQSQPVARYDMGIVHACLGDLDTAFTYFEEAIEQHEPPMLFFRYIVRDWLPSFIQDARYGVLITRIFG</sequence>
<evidence type="ECO:0000256" key="4">
    <source>
        <dbReference type="PROSITE-ProRule" id="PRU00339"/>
    </source>
</evidence>
<feature type="domain" description="HTH araC/xylS-type" evidence="5">
    <location>
        <begin position="11"/>
        <end position="110"/>
    </location>
</feature>
<dbReference type="GO" id="GO:0003700">
    <property type="term" value="F:DNA-binding transcription factor activity"/>
    <property type="evidence" value="ECO:0007669"/>
    <property type="project" value="InterPro"/>
</dbReference>
<gene>
    <name evidence="6" type="ORF">GBK04_18855</name>
</gene>
<dbReference type="SMART" id="SM00028">
    <property type="entry name" value="TPR"/>
    <property type="match status" value="5"/>
</dbReference>
<accession>A0A7C9BJ49</accession>
<dbReference type="Pfam" id="PF12833">
    <property type="entry name" value="HTH_18"/>
    <property type="match status" value="1"/>
</dbReference>
<reference evidence="6 7" key="1">
    <citation type="submission" date="2019-10" db="EMBL/GenBank/DDBJ databases">
        <title>Draft Genome Sequence of Cytophagaceae sp. SJW1-29.</title>
        <authorList>
            <person name="Choi A."/>
        </authorList>
    </citation>
    <scope>NUCLEOTIDE SEQUENCE [LARGE SCALE GENOMIC DNA]</scope>
    <source>
        <strain evidence="6 7">SJW1-29</strain>
    </source>
</reference>
<dbReference type="EMBL" id="WHLY01000002">
    <property type="protein sequence ID" value="MPR35354.1"/>
    <property type="molecule type" value="Genomic_DNA"/>
</dbReference>
<comment type="caution">
    <text evidence="6">The sequence shown here is derived from an EMBL/GenBank/DDBJ whole genome shotgun (WGS) entry which is preliminary data.</text>
</comment>
<evidence type="ECO:0000313" key="7">
    <source>
        <dbReference type="Proteomes" id="UP000479293"/>
    </source>
</evidence>
<dbReference type="PANTHER" id="PTHR43280:SF28">
    <property type="entry name" value="HTH-TYPE TRANSCRIPTIONAL ACTIVATOR RHAS"/>
    <property type="match status" value="1"/>
</dbReference>
<protein>
    <submittedName>
        <fullName evidence="6">Helix-turn-helix domain-containing protein</fullName>
    </submittedName>
</protein>
<dbReference type="Gene3D" id="1.25.40.10">
    <property type="entry name" value="Tetratricopeptide repeat domain"/>
    <property type="match status" value="3"/>
</dbReference>